<proteinExistence type="inferred from homology"/>
<comment type="subunit">
    <text evidence="9">Forms a complex with TatC.</text>
</comment>
<reference evidence="11 14" key="3">
    <citation type="submission" date="2020-10" db="EMBL/GenBank/DDBJ databases">
        <title>Ca. Dormibacterota MAGs.</title>
        <authorList>
            <person name="Montgomery K."/>
        </authorList>
    </citation>
    <scope>NUCLEOTIDE SEQUENCE [LARGE SCALE GENOMIC DNA]</scope>
    <source>
        <strain evidence="11">SC8812_S17_18</strain>
    </source>
</reference>
<evidence type="ECO:0000256" key="6">
    <source>
        <dbReference type="ARBA" id="ARBA00022989"/>
    </source>
</evidence>
<evidence type="ECO:0000313" key="12">
    <source>
        <dbReference type="EMBL" id="PZR77570.1"/>
    </source>
</evidence>
<keyword evidence="2 9" id="KW-0813">Transport</keyword>
<evidence type="ECO:0000256" key="9">
    <source>
        <dbReference type="HAMAP-Rule" id="MF_00236"/>
    </source>
</evidence>
<accession>A0A2W5YXN4</accession>
<dbReference type="Pfam" id="PF02416">
    <property type="entry name" value="TatA_B_E"/>
    <property type="match status" value="1"/>
</dbReference>
<feature type="compositionally biased region" description="Low complexity" evidence="10">
    <location>
        <begin position="62"/>
        <end position="75"/>
    </location>
</feature>
<evidence type="ECO:0000256" key="4">
    <source>
        <dbReference type="ARBA" id="ARBA00022692"/>
    </source>
</evidence>
<comment type="caution">
    <text evidence="12">The sequence shown here is derived from an EMBL/GenBank/DDBJ whole genome shotgun (WGS) entry which is preliminary data.</text>
</comment>
<dbReference type="EMBL" id="QHBU01000293">
    <property type="protein sequence ID" value="PZR77570.1"/>
    <property type="molecule type" value="Genomic_DNA"/>
</dbReference>
<evidence type="ECO:0000256" key="10">
    <source>
        <dbReference type="SAM" id="MobiDB-lite"/>
    </source>
</evidence>
<comment type="subcellular location">
    <subcellularLocation>
        <location evidence="1 9">Cell membrane</location>
        <topology evidence="1 9">Single-pass membrane protein</topology>
    </subcellularLocation>
</comment>
<name>A0A2W5YXN4_9BACT</name>
<evidence type="ECO:0000256" key="8">
    <source>
        <dbReference type="ARBA" id="ARBA00023136"/>
    </source>
</evidence>
<reference evidence="12 13" key="1">
    <citation type="journal article" date="2017" name="Nature">
        <title>Atmospheric trace gases support primary production in Antarctic desert surface soil.</title>
        <authorList>
            <person name="Ji M."/>
            <person name="Greening C."/>
            <person name="Vanwonterghem I."/>
            <person name="Carere C.R."/>
            <person name="Bay S.K."/>
            <person name="Steen J.A."/>
            <person name="Montgomery K."/>
            <person name="Lines T."/>
            <person name="Beardall J."/>
            <person name="van Dorst J."/>
            <person name="Snape I."/>
            <person name="Stott M.B."/>
            <person name="Hugenholtz P."/>
            <person name="Ferrari B.C."/>
        </authorList>
    </citation>
    <scope>NUCLEOTIDE SEQUENCE [LARGE SCALE GENOMIC DNA]</scope>
    <source>
        <strain evidence="12">RRmetagenome_bin12</strain>
    </source>
</reference>
<organism evidence="12 13">
    <name type="scientific">Candidatus Aeolococcus gillhamiae</name>
    <dbReference type="NCBI Taxonomy" id="3127015"/>
    <lineage>
        <taxon>Bacteria</taxon>
        <taxon>Bacillati</taxon>
        <taxon>Candidatus Dormiibacterota</taxon>
        <taxon>Candidatus Dormibacteria</taxon>
        <taxon>Candidatus Aeolococcales</taxon>
        <taxon>Candidatus Aeolococcaceae</taxon>
        <taxon>Candidatus Aeolococcus</taxon>
    </lineage>
</organism>
<keyword evidence="6 9" id="KW-1133">Transmembrane helix</keyword>
<dbReference type="AlphaFoldDB" id="A0A2W5YXN4"/>
<dbReference type="RefSeq" id="WP_337313945.1">
    <property type="nucleotide sequence ID" value="NZ_JAEKNS010000149.1"/>
</dbReference>
<keyword evidence="5 9" id="KW-0653">Protein transport</keyword>
<evidence type="ECO:0000256" key="5">
    <source>
        <dbReference type="ARBA" id="ARBA00022927"/>
    </source>
</evidence>
<feature type="region of interest" description="Disordered" evidence="10">
    <location>
        <begin position="55"/>
        <end position="86"/>
    </location>
</feature>
<comment type="function">
    <text evidence="9">Part of the twin-arginine translocation (Tat) system that transports large folded proteins containing a characteristic twin-arginine motif in their signal peptide across membranes. TatA could form the protein-conducting channel of the Tat system.</text>
</comment>
<keyword evidence="7 9" id="KW-0811">Translocation</keyword>
<feature type="transmembrane region" description="Helical" evidence="9">
    <location>
        <begin position="6"/>
        <end position="25"/>
    </location>
</feature>
<dbReference type="Gene3D" id="1.20.5.3310">
    <property type="match status" value="1"/>
</dbReference>
<evidence type="ECO:0000313" key="11">
    <source>
        <dbReference type="EMBL" id="MBJ7596160.1"/>
    </source>
</evidence>
<dbReference type="GO" id="GO:0033281">
    <property type="term" value="C:TAT protein transport complex"/>
    <property type="evidence" value="ECO:0007669"/>
    <property type="project" value="UniProtKB-UniRule"/>
</dbReference>
<sequence length="86" mass="8954">MPFIGTGHIWILGILLIIVLIVWGPGKLPDVGSGMGRAIREFRKASTDAKEEFAKATHPDAAHATSAAAPTASAAEPIAVEPSVPR</sequence>
<evidence type="ECO:0000256" key="1">
    <source>
        <dbReference type="ARBA" id="ARBA00004162"/>
    </source>
</evidence>
<dbReference type="InterPro" id="IPR006312">
    <property type="entry name" value="TatA/E"/>
</dbReference>
<dbReference type="InterPro" id="IPR003369">
    <property type="entry name" value="TatA/B/E"/>
</dbReference>
<dbReference type="GO" id="GO:0008320">
    <property type="term" value="F:protein transmembrane transporter activity"/>
    <property type="evidence" value="ECO:0007669"/>
    <property type="project" value="UniProtKB-UniRule"/>
</dbReference>
<dbReference type="Proteomes" id="UP000248724">
    <property type="component" value="Unassembled WGS sequence"/>
</dbReference>
<keyword evidence="4 9" id="KW-0812">Transmembrane</keyword>
<comment type="similarity">
    <text evidence="9">Belongs to the TatA/E family.</text>
</comment>
<gene>
    <name evidence="9" type="primary">tatA</name>
    <name evidence="12" type="ORF">DLM65_15430</name>
    <name evidence="11" type="ORF">JF886_15120</name>
</gene>
<evidence type="ECO:0000256" key="3">
    <source>
        <dbReference type="ARBA" id="ARBA00022475"/>
    </source>
</evidence>
<accession>A0A934K5L4</accession>
<dbReference type="HAMAP" id="MF_00236">
    <property type="entry name" value="TatA_E"/>
    <property type="match status" value="1"/>
</dbReference>
<evidence type="ECO:0000256" key="2">
    <source>
        <dbReference type="ARBA" id="ARBA00022448"/>
    </source>
</evidence>
<reference evidence="12" key="2">
    <citation type="submission" date="2018-05" db="EMBL/GenBank/DDBJ databases">
        <authorList>
            <person name="Ferrari B."/>
        </authorList>
    </citation>
    <scope>NUCLEOTIDE SEQUENCE</scope>
    <source>
        <strain evidence="12">RRmetagenome_bin12</strain>
    </source>
</reference>
<protein>
    <recommendedName>
        <fullName evidence="9">Sec-independent protein translocase protein TatA</fullName>
    </recommendedName>
</protein>
<keyword evidence="3 9" id="KW-1003">Cell membrane</keyword>
<dbReference type="EMBL" id="JAEKNS010000149">
    <property type="protein sequence ID" value="MBJ7596160.1"/>
    <property type="molecule type" value="Genomic_DNA"/>
</dbReference>
<dbReference type="GO" id="GO:0043953">
    <property type="term" value="P:protein transport by the Tat complex"/>
    <property type="evidence" value="ECO:0007669"/>
    <property type="project" value="UniProtKB-UniRule"/>
</dbReference>
<evidence type="ECO:0000313" key="13">
    <source>
        <dbReference type="Proteomes" id="UP000248724"/>
    </source>
</evidence>
<dbReference type="PANTHER" id="PTHR42982:SF1">
    <property type="entry name" value="SEC-INDEPENDENT PROTEIN TRANSLOCASE PROTEIN TATA"/>
    <property type="match status" value="1"/>
</dbReference>
<keyword evidence="8 9" id="KW-0472">Membrane</keyword>
<evidence type="ECO:0000313" key="14">
    <source>
        <dbReference type="Proteomes" id="UP000606991"/>
    </source>
</evidence>
<evidence type="ECO:0000256" key="7">
    <source>
        <dbReference type="ARBA" id="ARBA00023010"/>
    </source>
</evidence>
<dbReference type="PANTHER" id="PTHR42982">
    <property type="entry name" value="SEC-INDEPENDENT PROTEIN TRANSLOCASE PROTEIN TATA"/>
    <property type="match status" value="1"/>
</dbReference>
<dbReference type="Proteomes" id="UP000606991">
    <property type="component" value="Unassembled WGS sequence"/>
</dbReference>